<dbReference type="PANTHER" id="PTHR10775">
    <property type="entry name" value="OS08G0208400 PROTEIN"/>
    <property type="match status" value="1"/>
</dbReference>
<accession>A0AAQ3US46</accession>
<reference evidence="3 4" key="1">
    <citation type="submission" date="2024-02" db="EMBL/GenBank/DDBJ databases">
        <title>High-quality chromosome-scale genome assembly of Pensacola bahiagrass (Paspalum notatum Flugge var. saurae).</title>
        <authorList>
            <person name="Vega J.M."/>
            <person name="Podio M."/>
            <person name="Orjuela J."/>
            <person name="Siena L.A."/>
            <person name="Pessino S.C."/>
            <person name="Combes M.C."/>
            <person name="Mariac C."/>
            <person name="Albertini E."/>
            <person name="Pupilli F."/>
            <person name="Ortiz J.P.A."/>
            <person name="Leblanc O."/>
        </authorList>
    </citation>
    <scope>NUCLEOTIDE SEQUENCE [LARGE SCALE GENOMIC DNA]</scope>
    <source>
        <strain evidence="3">R1</strain>
        <tissue evidence="3">Leaf</tissue>
    </source>
</reference>
<dbReference type="Proteomes" id="UP001341281">
    <property type="component" value="Chromosome 10"/>
</dbReference>
<gene>
    <name evidence="3" type="ORF">U9M48_042937</name>
</gene>
<feature type="region of interest" description="Disordered" evidence="1">
    <location>
        <begin position="1154"/>
        <end position="1191"/>
    </location>
</feature>
<evidence type="ECO:0000313" key="3">
    <source>
        <dbReference type="EMBL" id="WVZ97395.1"/>
    </source>
</evidence>
<dbReference type="InterPro" id="IPR025452">
    <property type="entry name" value="DUF4218"/>
</dbReference>
<dbReference type="Pfam" id="PF02992">
    <property type="entry name" value="Transposase_21"/>
    <property type="match status" value="1"/>
</dbReference>
<dbReference type="Pfam" id="PF13960">
    <property type="entry name" value="DUF4218"/>
    <property type="match status" value="1"/>
</dbReference>
<feature type="domain" description="DUF4218" evidence="2">
    <location>
        <begin position="582"/>
        <end position="689"/>
    </location>
</feature>
<feature type="compositionally biased region" description="Low complexity" evidence="1">
    <location>
        <begin position="1155"/>
        <end position="1171"/>
    </location>
</feature>
<name>A0AAQ3US46_PASNO</name>
<feature type="compositionally biased region" description="Gly residues" evidence="1">
    <location>
        <begin position="886"/>
        <end position="912"/>
    </location>
</feature>
<evidence type="ECO:0000259" key="2">
    <source>
        <dbReference type="Pfam" id="PF13960"/>
    </source>
</evidence>
<sequence>MMMDMLNDLAMGFEFDPEEDNQPPPEVQEFYRLLEAGDEKLHDHTEKIVLDTVSRLMAIKSKHNISNSCFNDITELVSEVIPSDHKLPKNLYFAKKMMVRLGMKYEKIDVCPSNCMLFWREDDKLSTCRHCGKSRYIQVKNKAGDNVDTTVPAKQLWYMPIIPRLKRLFLSMKIAKSIRWHKESRRGSQSEDVMVHPADGDAWKALDEFDPEFARDPRSVRLGLATDGFTPFSTSASPYSYWQVFIMPYNLPPEMVLKDEFIFLALVILGPEHPGKNLNVFLRPLIEELKQLWTGVKTYDSYAKKEFNLRATYLWSVHDLPAYGNFAGWSVNDCLQCPICMDDSDAYRLKHGGKYTFFDCTRRELPPRHKLRQSTIAFRKGVKVRKLPSKRKTAREIMAWHRHLKVDPSTKRFHGYGELHNWTHISLLWELPYAEALMLPHNIDLMHQERNVAESIVSMCFDVTEKSKDNIKARKDLALLCDRPNLEVWLNGKGKECRPRAEYCPKPKERKQIFEWLNTLKFPDRYAANLQAVNVKTGKLTGLKSHDYHIIIESLLPVMFRGYFKDDLWRLLAELSYFYRHLCAKTVSKSLMVKFVREIPVLVCKLEKVFPPGFMNVIQHLLIHFPWEALVGGPVQCRWMYPIERQLKKLRATVRNKARVEGCIAEAFALKEISHFTKKYFNKVDAEKHSNRVSVIDVEPQSDLQIFKFQGTTSGPSTVRHVEESELNLFLLYMFSNMKEMNKYFETAKLEKSRPFAATVNSGVMTTAYDANENLVHYYGVVQNIVKYEFDGTKPLSVVFFECDWFHPHNGTRVDNFGMVEVKHGSKLQGQDNVILSHQGYNEDDDHDVFQEGTFEKEHSDDDDNDGFQQDERMFRHRRTREQADVGGGGETNLGEGGETNLGGGDDAGAGGHTDEEEHVVDADAGHTGSSSRIRFRKCNSVRERPAESEKLLIKPLGEWSWDDVKWKGNKGPRTKINGVLGALCRYYYPGMTRYSTDVDQDDREAMKALKRHFNKAAEKVIHDSLYNARITAVYHYYKSVKGENMTKKKGSNTIYLKEEEYLKTEEAESGTQQSFLNVFLRGHRGLDPNNTDVLCSQAAKDKLDRYGQEMVKRHGEGVQWMQQPIDVDALYQSDEGRRHGRFSFGTGVVDYNPSVSRVGSSSTSTATSRQSRVEDAQEEAREAREEARQA</sequence>
<dbReference type="PANTHER" id="PTHR10775:SF185">
    <property type="entry name" value="OS08G0208400 PROTEIN"/>
    <property type="match status" value="1"/>
</dbReference>
<dbReference type="InterPro" id="IPR004242">
    <property type="entry name" value="Transposase_21"/>
</dbReference>
<dbReference type="AlphaFoldDB" id="A0AAQ3US46"/>
<evidence type="ECO:0000313" key="4">
    <source>
        <dbReference type="Proteomes" id="UP001341281"/>
    </source>
</evidence>
<proteinExistence type="predicted"/>
<keyword evidence="4" id="KW-1185">Reference proteome</keyword>
<dbReference type="EMBL" id="CP144754">
    <property type="protein sequence ID" value="WVZ97395.1"/>
    <property type="molecule type" value="Genomic_DNA"/>
</dbReference>
<organism evidence="3 4">
    <name type="scientific">Paspalum notatum var. saurae</name>
    <dbReference type="NCBI Taxonomy" id="547442"/>
    <lineage>
        <taxon>Eukaryota</taxon>
        <taxon>Viridiplantae</taxon>
        <taxon>Streptophyta</taxon>
        <taxon>Embryophyta</taxon>
        <taxon>Tracheophyta</taxon>
        <taxon>Spermatophyta</taxon>
        <taxon>Magnoliopsida</taxon>
        <taxon>Liliopsida</taxon>
        <taxon>Poales</taxon>
        <taxon>Poaceae</taxon>
        <taxon>PACMAD clade</taxon>
        <taxon>Panicoideae</taxon>
        <taxon>Andropogonodae</taxon>
        <taxon>Paspaleae</taxon>
        <taxon>Paspalinae</taxon>
        <taxon>Paspalum</taxon>
    </lineage>
</organism>
<feature type="compositionally biased region" description="Basic and acidic residues" evidence="1">
    <location>
        <begin position="1172"/>
        <end position="1191"/>
    </location>
</feature>
<protein>
    <recommendedName>
        <fullName evidence="2">DUF4218 domain-containing protein</fullName>
    </recommendedName>
</protein>
<evidence type="ECO:0000256" key="1">
    <source>
        <dbReference type="SAM" id="MobiDB-lite"/>
    </source>
</evidence>
<feature type="region of interest" description="Disordered" evidence="1">
    <location>
        <begin position="856"/>
        <end position="915"/>
    </location>
</feature>